<proteinExistence type="predicted"/>
<dbReference type="InterPro" id="IPR004358">
    <property type="entry name" value="Sig_transdc_His_kin-like_C"/>
</dbReference>
<dbReference type="EC" id="2.7.13.3" evidence="2"/>
<organism evidence="10 11">
    <name type="scientific">Natrinema soli</name>
    <dbReference type="NCBI Taxonomy" id="1930624"/>
    <lineage>
        <taxon>Archaea</taxon>
        <taxon>Methanobacteriati</taxon>
        <taxon>Methanobacteriota</taxon>
        <taxon>Stenosarchaea group</taxon>
        <taxon>Halobacteria</taxon>
        <taxon>Halobacteriales</taxon>
        <taxon>Natrialbaceae</taxon>
        <taxon>Natrinema</taxon>
    </lineage>
</organism>
<dbReference type="GO" id="GO:0000160">
    <property type="term" value="P:phosphorelay signal transduction system"/>
    <property type="evidence" value="ECO:0007669"/>
    <property type="project" value="UniProtKB-KW"/>
</dbReference>
<comment type="caution">
    <text evidence="10">The sequence shown here is derived from an EMBL/GenBank/DDBJ whole genome shotgun (WGS) entry which is preliminary data.</text>
</comment>
<dbReference type="InterPro" id="IPR050736">
    <property type="entry name" value="Sensor_HK_Regulatory"/>
</dbReference>
<keyword evidence="11" id="KW-1185">Reference proteome</keyword>
<evidence type="ECO:0000256" key="2">
    <source>
        <dbReference type="ARBA" id="ARBA00012438"/>
    </source>
</evidence>
<feature type="domain" description="Histidine kinase" evidence="9">
    <location>
        <begin position="157"/>
        <end position="381"/>
    </location>
</feature>
<dbReference type="PANTHER" id="PTHR43711:SF1">
    <property type="entry name" value="HISTIDINE KINASE 1"/>
    <property type="match status" value="1"/>
</dbReference>
<dbReference type="Proteomes" id="UP001596383">
    <property type="component" value="Unassembled WGS sequence"/>
</dbReference>
<gene>
    <name evidence="10" type="ORF">ACFQE6_26200</name>
</gene>
<dbReference type="CDD" id="cd00075">
    <property type="entry name" value="HATPase"/>
    <property type="match status" value="1"/>
</dbReference>
<keyword evidence="3" id="KW-0597">Phosphoprotein</keyword>
<evidence type="ECO:0000256" key="8">
    <source>
        <dbReference type="SAM" id="Phobius"/>
    </source>
</evidence>
<evidence type="ECO:0000256" key="4">
    <source>
        <dbReference type="ARBA" id="ARBA00022679"/>
    </source>
</evidence>
<keyword evidence="5 10" id="KW-0418">Kinase</keyword>
<dbReference type="PANTHER" id="PTHR43711">
    <property type="entry name" value="TWO-COMPONENT HISTIDINE KINASE"/>
    <property type="match status" value="1"/>
</dbReference>
<feature type="transmembrane region" description="Helical" evidence="8">
    <location>
        <begin position="80"/>
        <end position="101"/>
    </location>
</feature>
<dbReference type="GO" id="GO:0004673">
    <property type="term" value="F:protein histidine kinase activity"/>
    <property type="evidence" value="ECO:0007669"/>
    <property type="project" value="UniProtKB-EC"/>
</dbReference>
<evidence type="ECO:0000256" key="6">
    <source>
        <dbReference type="ARBA" id="ARBA00023012"/>
    </source>
</evidence>
<dbReference type="InterPro" id="IPR031623">
    <property type="entry name" value="HisKA_4TM"/>
</dbReference>
<evidence type="ECO:0000256" key="1">
    <source>
        <dbReference type="ARBA" id="ARBA00000085"/>
    </source>
</evidence>
<dbReference type="CDD" id="cd00082">
    <property type="entry name" value="HisKA"/>
    <property type="match status" value="1"/>
</dbReference>
<evidence type="ECO:0000259" key="9">
    <source>
        <dbReference type="PROSITE" id="PS50109"/>
    </source>
</evidence>
<dbReference type="Pfam" id="PF16926">
    <property type="entry name" value="HisKA_4TM"/>
    <property type="match status" value="1"/>
</dbReference>
<dbReference type="RefSeq" id="WP_273741156.1">
    <property type="nucleotide sequence ID" value="NZ_JAQIVI010000538.1"/>
</dbReference>
<dbReference type="PROSITE" id="PS50109">
    <property type="entry name" value="HIS_KIN"/>
    <property type="match status" value="1"/>
</dbReference>
<dbReference type="InterPro" id="IPR003661">
    <property type="entry name" value="HisK_dim/P_dom"/>
</dbReference>
<feature type="transmembrane region" description="Helical" evidence="8">
    <location>
        <begin position="51"/>
        <end position="68"/>
    </location>
</feature>
<dbReference type="InterPro" id="IPR005467">
    <property type="entry name" value="His_kinase_dom"/>
</dbReference>
<evidence type="ECO:0000313" key="10">
    <source>
        <dbReference type="EMBL" id="MFC6768369.1"/>
    </source>
</evidence>
<keyword evidence="8" id="KW-0472">Membrane</keyword>
<dbReference type="Pfam" id="PF02518">
    <property type="entry name" value="HATPase_c"/>
    <property type="match status" value="1"/>
</dbReference>
<protein>
    <recommendedName>
        <fullName evidence="2">histidine kinase</fullName>
        <ecNumber evidence="2">2.7.13.3</ecNumber>
    </recommendedName>
</protein>
<dbReference type="InterPro" id="IPR036890">
    <property type="entry name" value="HATPase_C_sf"/>
</dbReference>
<dbReference type="InterPro" id="IPR036097">
    <property type="entry name" value="HisK_dim/P_sf"/>
</dbReference>
<evidence type="ECO:0000256" key="3">
    <source>
        <dbReference type="ARBA" id="ARBA00022553"/>
    </source>
</evidence>
<evidence type="ECO:0000313" key="11">
    <source>
        <dbReference type="Proteomes" id="UP001596383"/>
    </source>
</evidence>
<dbReference type="SMART" id="SM00388">
    <property type="entry name" value="HisKA"/>
    <property type="match status" value="1"/>
</dbReference>
<feature type="region of interest" description="Disordered" evidence="7">
    <location>
        <begin position="266"/>
        <end position="301"/>
    </location>
</feature>
<dbReference type="EMBL" id="JBHSWV010000538">
    <property type="protein sequence ID" value="MFC6768369.1"/>
    <property type="molecule type" value="Genomic_DNA"/>
</dbReference>
<dbReference type="Gene3D" id="3.30.565.10">
    <property type="entry name" value="Histidine kinase-like ATPase, C-terminal domain"/>
    <property type="match status" value="1"/>
</dbReference>
<name>A0ABD5STM7_9EURY</name>
<dbReference type="Pfam" id="PF00512">
    <property type="entry name" value="HisKA"/>
    <property type="match status" value="1"/>
</dbReference>
<dbReference type="Gene3D" id="1.10.287.130">
    <property type="match status" value="1"/>
</dbReference>
<dbReference type="InterPro" id="IPR003594">
    <property type="entry name" value="HATPase_dom"/>
</dbReference>
<dbReference type="AlphaFoldDB" id="A0ABD5STM7"/>
<keyword evidence="6" id="KW-0902">Two-component regulatory system</keyword>
<dbReference type="SMART" id="SM00387">
    <property type="entry name" value="HATPase_c"/>
    <property type="match status" value="1"/>
</dbReference>
<keyword evidence="8" id="KW-0812">Transmembrane</keyword>
<evidence type="ECO:0000256" key="7">
    <source>
        <dbReference type="SAM" id="MobiDB-lite"/>
    </source>
</evidence>
<reference evidence="10 11" key="1">
    <citation type="journal article" date="2019" name="Int. J. Syst. Evol. Microbiol.">
        <title>The Global Catalogue of Microorganisms (GCM) 10K type strain sequencing project: providing services to taxonomists for standard genome sequencing and annotation.</title>
        <authorList>
            <consortium name="The Broad Institute Genomics Platform"/>
            <consortium name="The Broad Institute Genome Sequencing Center for Infectious Disease"/>
            <person name="Wu L."/>
            <person name="Ma J."/>
        </authorList>
    </citation>
    <scope>NUCLEOTIDE SEQUENCE [LARGE SCALE GENOMIC DNA]</scope>
    <source>
        <strain evidence="10 11">LMG 29247</strain>
    </source>
</reference>
<keyword evidence="8" id="KW-1133">Transmembrane helix</keyword>
<dbReference type="PRINTS" id="PR00344">
    <property type="entry name" value="BCTRLSENSOR"/>
</dbReference>
<dbReference type="SUPFAM" id="SSF55874">
    <property type="entry name" value="ATPase domain of HSP90 chaperone/DNA topoisomerase II/histidine kinase"/>
    <property type="match status" value="1"/>
</dbReference>
<evidence type="ECO:0000256" key="5">
    <source>
        <dbReference type="ARBA" id="ARBA00022777"/>
    </source>
</evidence>
<comment type="catalytic activity">
    <reaction evidence="1">
        <text>ATP + protein L-histidine = ADP + protein N-phospho-L-histidine.</text>
        <dbReference type="EC" id="2.7.13.3"/>
    </reaction>
</comment>
<feature type="transmembrane region" description="Helical" evidence="8">
    <location>
        <begin position="21"/>
        <end position="39"/>
    </location>
</feature>
<feature type="transmembrane region" description="Helical" evidence="8">
    <location>
        <begin position="113"/>
        <end position="133"/>
    </location>
</feature>
<keyword evidence="4" id="KW-0808">Transferase</keyword>
<accession>A0ABD5STM7</accession>
<dbReference type="SUPFAM" id="SSF47384">
    <property type="entry name" value="Homodimeric domain of signal transducing histidine kinase"/>
    <property type="match status" value="1"/>
</dbReference>
<sequence length="381" mass="41074">MQRVADDDWVAEVGERLPVSPLSALGLFLAAIIGIRIALEHVTTRALLESVFPLLAATAVVFADRWLVSRDVSIRDRLTVFGYGLGGFLAAALVTALHLYVLYLEETGAQAPLYLLLMGGTVGVSAGTVAGIYEIQQRAAVREAERQSARLEEFASVVSHDLRNPLSVAQGRLRAAFTDGDPEHLREVDAALNRMDELIEETLSVARSGTQVDDPYDVPLVELASDAWTVVETDEATYEIVGNRTLEVDPLRAKQLFENLYRNAIEHGSTNPDSHTRQDAVEHGSTSRSEPGGSEDAVEHGREDVHIRVGPCDGGFFVADDGPGIPEDERAEVLEQGYSTSEDGSGLGLAIVRAIADAHGWQVAITESEAGGARFEFTRGG</sequence>